<comment type="similarity">
    <text evidence="2">Belongs to the GMC oxidoreductase family.</text>
</comment>
<dbReference type="SUPFAM" id="SSF51905">
    <property type="entry name" value="FAD/NAD(P)-binding domain"/>
    <property type="match status" value="1"/>
</dbReference>
<dbReference type="Pfam" id="PF05199">
    <property type="entry name" value="GMC_oxred_C"/>
    <property type="match status" value="1"/>
</dbReference>
<evidence type="ECO:0000256" key="7">
    <source>
        <dbReference type="ARBA" id="ARBA00023098"/>
    </source>
</evidence>
<evidence type="ECO:0000256" key="12">
    <source>
        <dbReference type="ARBA" id="ARBA00049645"/>
    </source>
</evidence>
<evidence type="ECO:0000313" key="18">
    <source>
        <dbReference type="EMBL" id="QDL07802.1"/>
    </source>
</evidence>
<dbReference type="EC" id="1.1.3.6" evidence="13"/>
<evidence type="ECO:0000256" key="14">
    <source>
        <dbReference type="ARBA" id="ARBA00049744"/>
    </source>
</evidence>
<comment type="pathway">
    <text evidence="12">Steroid metabolism; cholesterol degradation.</text>
</comment>
<evidence type="ECO:0000256" key="15">
    <source>
        <dbReference type="ARBA" id="ARBA00049778"/>
    </source>
</evidence>
<evidence type="ECO:0000256" key="8">
    <source>
        <dbReference type="ARBA" id="ARBA00023166"/>
    </source>
</evidence>
<dbReference type="GO" id="GO:0016995">
    <property type="term" value="F:cholesterol oxidase activity"/>
    <property type="evidence" value="ECO:0007669"/>
    <property type="project" value="UniProtKB-EC"/>
</dbReference>
<dbReference type="Proteomes" id="UP000503129">
    <property type="component" value="Chromosome"/>
</dbReference>
<gene>
    <name evidence="18" type="ORF">DP114_07730</name>
</gene>
<sequence length="516" mass="55906">MSRVLKRRQFLQGSLAAAASVGVSAVRASAVRTKEDYIEAIVIGSGFGGAVASLRLGQAGIETIVLERGRRWQITDAGDTFSTYQKPDGRSTWLSPTTVIFDQVPIDVYTGVLDIKRGNGIIAYRGAGVGGGSLVYNGVTYQPTQELFYQVFPRTINYEELDRVYYPRVRSILKPSQIPDDVLQTNYYLSSRIFLEQAAKAGLKARKLDMAVDWDIVRQEIAGQKVPSAITGQVYYGINSGAKNSLDRNYLSMAEATGKVEIRPLHVVTAIEESDKERFRIVCNQINEQGTVIAQKSFVCRYLFLAAGSIGTTELLLRAQANATLRRLNNQVGKFWGTNGDGVGAVITNGPTNPTQGGPAATVIEHLDNPIAPVVTEQLTFPIVPEGVITSVGLAIAKPEGYLTYNTSTQSADLFWPSNSANNQKNAQALEYTYQLLNQANSTTLAQPLDFSSTAHPLGGATIGAVCNTYGQVQGYRNLFVVDGSLIPGSTACTNPSFTIAALAERCMDRFLNRST</sequence>
<keyword evidence="5" id="KW-0274">FAD</keyword>
<evidence type="ECO:0000313" key="19">
    <source>
        <dbReference type="Proteomes" id="UP000503129"/>
    </source>
</evidence>
<keyword evidence="9" id="KW-0753">Steroid metabolism</keyword>
<evidence type="ECO:0000256" key="9">
    <source>
        <dbReference type="ARBA" id="ARBA00023221"/>
    </source>
</evidence>
<evidence type="ECO:0000256" key="1">
    <source>
        <dbReference type="ARBA" id="ARBA00001974"/>
    </source>
</evidence>
<feature type="domain" description="Glucose-methanol-choline oxidoreductase C-terminal" evidence="17">
    <location>
        <begin position="450"/>
        <end position="504"/>
    </location>
</feature>
<dbReference type="KEGG" id="bsen:DP114_07730"/>
<dbReference type="InterPro" id="IPR036188">
    <property type="entry name" value="FAD/NAD-bd_sf"/>
</dbReference>
<dbReference type="AlphaFoldDB" id="A0A856MAR7"/>
<evidence type="ECO:0000256" key="6">
    <source>
        <dbReference type="ARBA" id="ARBA00023002"/>
    </source>
</evidence>
<dbReference type="EMBL" id="CP030118">
    <property type="protein sequence ID" value="QDL07802.1"/>
    <property type="molecule type" value="Genomic_DNA"/>
</dbReference>
<evidence type="ECO:0000256" key="13">
    <source>
        <dbReference type="ARBA" id="ARBA00049723"/>
    </source>
</evidence>
<dbReference type="PROSITE" id="PS51318">
    <property type="entry name" value="TAT"/>
    <property type="match status" value="1"/>
</dbReference>
<keyword evidence="8" id="KW-1207">Sterol metabolism</keyword>
<organism evidence="18 19">
    <name type="scientific">Brasilonema sennae CENA114</name>
    <dbReference type="NCBI Taxonomy" id="415709"/>
    <lineage>
        <taxon>Bacteria</taxon>
        <taxon>Bacillati</taxon>
        <taxon>Cyanobacteriota</taxon>
        <taxon>Cyanophyceae</taxon>
        <taxon>Nostocales</taxon>
        <taxon>Scytonemataceae</taxon>
        <taxon>Brasilonema</taxon>
        <taxon>Bromeliae group (in: Brasilonema)</taxon>
    </lineage>
</organism>
<evidence type="ECO:0000256" key="11">
    <source>
        <dbReference type="ARBA" id="ARBA00038856"/>
    </source>
</evidence>
<dbReference type="RefSeq" id="WP_169265712.1">
    <property type="nucleotide sequence ID" value="NZ_CAWOXK010000001.1"/>
</dbReference>
<keyword evidence="3" id="KW-0153">Cholesterol metabolism</keyword>
<dbReference type="GO" id="GO:0008203">
    <property type="term" value="P:cholesterol metabolic process"/>
    <property type="evidence" value="ECO:0007669"/>
    <property type="project" value="UniProtKB-KW"/>
</dbReference>
<evidence type="ECO:0000256" key="4">
    <source>
        <dbReference type="ARBA" id="ARBA00022630"/>
    </source>
</evidence>
<name>A0A856MAR7_9CYAN</name>
<dbReference type="GO" id="GO:0050660">
    <property type="term" value="F:flavin adenine dinucleotide binding"/>
    <property type="evidence" value="ECO:0007669"/>
    <property type="project" value="InterPro"/>
</dbReference>
<evidence type="ECO:0000256" key="5">
    <source>
        <dbReference type="ARBA" id="ARBA00022827"/>
    </source>
</evidence>
<dbReference type="InterPro" id="IPR052542">
    <property type="entry name" value="Cholesterol_Oxidase"/>
</dbReference>
<keyword evidence="6" id="KW-0560">Oxidoreductase</keyword>
<comment type="cofactor">
    <cofactor evidence="1">
        <name>FAD</name>
        <dbReference type="ChEBI" id="CHEBI:57692"/>
    </cofactor>
</comment>
<keyword evidence="4" id="KW-0285">Flavoprotein</keyword>
<dbReference type="InterPro" id="IPR007867">
    <property type="entry name" value="GMC_OxRtase_C"/>
</dbReference>
<protein>
    <recommendedName>
        <fullName evidence="14">Cholesterol oxidase</fullName>
        <ecNumber evidence="13">1.1.3.6</ecNumber>
        <ecNumber evidence="11">5.3.3.1</ecNumber>
    </recommendedName>
    <alternativeName>
        <fullName evidence="15">Cholesterol isomerase</fullName>
    </alternativeName>
</protein>
<dbReference type="InterPro" id="IPR000172">
    <property type="entry name" value="GMC_OxRdtase_N"/>
</dbReference>
<evidence type="ECO:0000259" key="16">
    <source>
        <dbReference type="Pfam" id="PF00732"/>
    </source>
</evidence>
<dbReference type="GO" id="GO:0004769">
    <property type="term" value="F:steroid Delta-isomerase activity"/>
    <property type="evidence" value="ECO:0007669"/>
    <property type="project" value="UniProtKB-EC"/>
</dbReference>
<evidence type="ECO:0000256" key="2">
    <source>
        <dbReference type="ARBA" id="ARBA00010790"/>
    </source>
</evidence>
<keyword evidence="7" id="KW-0443">Lipid metabolism</keyword>
<keyword evidence="10" id="KW-0413">Isomerase</keyword>
<dbReference type="EC" id="5.3.3.1" evidence="11"/>
<dbReference type="PANTHER" id="PTHR47470:SF1">
    <property type="entry name" value="FAD-DEPENDENT OXIDOREDUCTASE 2 FAD BINDING DOMAIN-CONTAINING PROTEIN"/>
    <property type="match status" value="1"/>
</dbReference>
<feature type="domain" description="Glucose-methanol-choline oxidoreductase N-terminal" evidence="16">
    <location>
        <begin position="106"/>
        <end position="319"/>
    </location>
</feature>
<dbReference type="Gene3D" id="3.30.410.10">
    <property type="entry name" value="Cholesterol Oxidase, domain 2"/>
    <property type="match status" value="1"/>
</dbReference>
<accession>A0A856MAR7</accession>
<dbReference type="PANTHER" id="PTHR47470">
    <property type="entry name" value="CHOLESTEROL OXIDASE"/>
    <property type="match status" value="1"/>
</dbReference>
<evidence type="ECO:0000256" key="3">
    <source>
        <dbReference type="ARBA" id="ARBA00022548"/>
    </source>
</evidence>
<evidence type="ECO:0000256" key="10">
    <source>
        <dbReference type="ARBA" id="ARBA00023235"/>
    </source>
</evidence>
<dbReference type="InterPro" id="IPR006311">
    <property type="entry name" value="TAT_signal"/>
</dbReference>
<dbReference type="SUPFAM" id="SSF54373">
    <property type="entry name" value="FAD-linked reductases, C-terminal domain"/>
    <property type="match status" value="1"/>
</dbReference>
<dbReference type="Pfam" id="PF00732">
    <property type="entry name" value="GMC_oxred_N"/>
    <property type="match status" value="1"/>
</dbReference>
<evidence type="ECO:0000259" key="17">
    <source>
        <dbReference type="Pfam" id="PF05199"/>
    </source>
</evidence>
<keyword evidence="19" id="KW-1185">Reference proteome</keyword>
<proteinExistence type="inferred from homology"/>
<reference evidence="18 19" key="1">
    <citation type="submission" date="2018-06" db="EMBL/GenBank/DDBJ databases">
        <title>Comparative genomics of Brasilonema spp. strains.</title>
        <authorList>
            <person name="Alvarenga D.O."/>
            <person name="Fiore M.F."/>
            <person name="Varani A.M."/>
        </authorList>
    </citation>
    <scope>NUCLEOTIDE SEQUENCE [LARGE SCALE GENOMIC DNA]</scope>
    <source>
        <strain evidence="18 19">CENA114</strain>
    </source>
</reference>
<dbReference type="Gene3D" id="3.50.50.60">
    <property type="entry name" value="FAD/NAD(P)-binding domain"/>
    <property type="match status" value="1"/>
</dbReference>